<accession>A0AAX7VPC6</accession>
<dbReference type="GeneTree" id="ENSGT00940000156729"/>
<dbReference type="InterPro" id="IPR036291">
    <property type="entry name" value="NAD(P)-bd_dom_sf"/>
</dbReference>
<feature type="domain" description="SCP2" evidence="10">
    <location>
        <begin position="320"/>
        <end position="408"/>
    </location>
</feature>
<dbReference type="CDD" id="cd09762">
    <property type="entry name" value="HSDL2_SDR_c"/>
    <property type="match status" value="1"/>
</dbReference>
<evidence type="ECO:0000313" key="11">
    <source>
        <dbReference type="Ensembl" id="ENSACLP00000083635.1"/>
    </source>
</evidence>
<dbReference type="GO" id="GO:0005777">
    <property type="term" value="C:peroxisome"/>
    <property type="evidence" value="ECO:0007669"/>
    <property type="project" value="UniProtKB-SubCell"/>
</dbReference>
<dbReference type="SUPFAM" id="SSF51735">
    <property type="entry name" value="NAD(P)-binding Rossmann-fold domains"/>
    <property type="match status" value="1"/>
</dbReference>
<evidence type="ECO:0000256" key="5">
    <source>
        <dbReference type="ARBA" id="ARBA00023002"/>
    </source>
</evidence>
<proteinExistence type="inferred from homology"/>
<feature type="compositionally biased region" description="Low complexity" evidence="9">
    <location>
        <begin position="287"/>
        <end position="306"/>
    </location>
</feature>
<reference evidence="12" key="2">
    <citation type="submission" date="2023-03" db="EMBL/GenBank/DDBJ databases">
        <authorList>
            <consortium name="Wellcome Sanger Institute Data Sharing"/>
        </authorList>
    </citation>
    <scope>NUCLEOTIDE SEQUENCE [LARGE SCALE GENOMIC DNA]</scope>
</reference>
<keyword evidence="5" id="KW-0560">Oxidoreductase</keyword>
<evidence type="ECO:0000256" key="1">
    <source>
        <dbReference type="ARBA" id="ARBA00004173"/>
    </source>
</evidence>
<dbReference type="InterPro" id="IPR003033">
    <property type="entry name" value="SCP2_sterol-bd_dom"/>
</dbReference>
<keyword evidence="4" id="KW-0521">NADP</keyword>
<comment type="similarity">
    <text evidence="3">Belongs to the short-chain dehydrogenases/reductases (SDR) family.</text>
</comment>
<evidence type="ECO:0000256" key="8">
    <source>
        <dbReference type="ARBA" id="ARBA00040243"/>
    </source>
</evidence>
<evidence type="ECO:0000313" key="12">
    <source>
        <dbReference type="Proteomes" id="UP000265100"/>
    </source>
</evidence>
<gene>
    <name evidence="11" type="primary">HSDL2</name>
</gene>
<organism evidence="11 12">
    <name type="scientific">Astatotilapia calliptera</name>
    <name type="common">Eastern happy</name>
    <name type="synonym">Chromis callipterus</name>
    <dbReference type="NCBI Taxonomy" id="8154"/>
    <lineage>
        <taxon>Eukaryota</taxon>
        <taxon>Metazoa</taxon>
        <taxon>Chordata</taxon>
        <taxon>Craniata</taxon>
        <taxon>Vertebrata</taxon>
        <taxon>Euteleostomi</taxon>
        <taxon>Actinopterygii</taxon>
        <taxon>Neopterygii</taxon>
        <taxon>Teleostei</taxon>
        <taxon>Neoteleostei</taxon>
        <taxon>Acanthomorphata</taxon>
        <taxon>Ovalentaria</taxon>
        <taxon>Cichlomorphae</taxon>
        <taxon>Cichliformes</taxon>
        <taxon>Cichlidae</taxon>
        <taxon>African cichlids</taxon>
        <taxon>Pseudocrenilabrinae</taxon>
        <taxon>Haplochromini</taxon>
        <taxon>Astatotilapia</taxon>
    </lineage>
</organism>
<dbReference type="PANTHER" id="PTHR42808">
    <property type="entry name" value="HYDROXYSTEROID DEHYDROGENASE-LIKE PROTEIN 2"/>
    <property type="match status" value="1"/>
</dbReference>
<evidence type="ECO:0000256" key="9">
    <source>
        <dbReference type="SAM" id="MobiDB-lite"/>
    </source>
</evidence>
<dbReference type="GO" id="GO:0016491">
    <property type="term" value="F:oxidoreductase activity"/>
    <property type="evidence" value="ECO:0007669"/>
    <property type="project" value="UniProtKB-KW"/>
</dbReference>
<dbReference type="GO" id="GO:0005739">
    <property type="term" value="C:mitochondrion"/>
    <property type="evidence" value="ECO:0007669"/>
    <property type="project" value="UniProtKB-SubCell"/>
</dbReference>
<evidence type="ECO:0000256" key="6">
    <source>
        <dbReference type="ARBA" id="ARBA00023128"/>
    </source>
</evidence>
<dbReference type="Pfam" id="PF00106">
    <property type="entry name" value="adh_short"/>
    <property type="match status" value="1"/>
</dbReference>
<reference evidence="11 12" key="1">
    <citation type="submission" date="2018-05" db="EMBL/GenBank/DDBJ databases">
        <authorList>
            <person name="Datahose"/>
        </authorList>
    </citation>
    <scope>NUCLEOTIDE SEQUENCE</scope>
</reference>
<evidence type="ECO:0000256" key="4">
    <source>
        <dbReference type="ARBA" id="ARBA00022857"/>
    </source>
</evidence>
<dbReference type="AlphaFoldDB" id="A0AAX7VPC6"/>
<dbReference type="Proteomes" id="UP000265100">
    <property type="component" value="Chromosome 7"/>
</dbReference>
<dbReference type="InterPro" id="IPR051935">
    <property type="entry name" value="HSDL2"/>
</dbReference>
<dbReference type="InterPro" id="IPR002347">
    <property type="entry name" value="SDR_fam"/>
</dbReference>
<sequence length="416" mass="44879">WLYSVSGCTLFITGASRGIGKAIALKAARDGANIVIAAKTAEPHPKLPGTIYTAAQEVEAAGGKALPCVVDIRDEQQIGDAVQKAVDAFGGIDILVNNASAISLTGTLETHMKKVDLMLGINLRGTYLTSKLVIPHLLKSRNPHILNLSPPLNLNPVWFKNHTAYTMAKYGMSMCVLGMAEEFRGQIAVNALWPRTAIQTAAMDMLGGEGVSKQCRKADIIADAAYAILSRPKDYTGHFLVDEEFLREQGVKDFDQYAVQPGHPLLPDFFLDETPESLVEKMEQHGATPAFKPPSSSSATPTSGGPVETTFDAIKGVINEDVVKSTQGIYQFDLSGEHTGVWFLDLKTGSGSVGQGEPPTKADVVMKMDSSDFSKMFSGKLKPTMAFMSGKLKIKGDMTLAIKLEKLMNRMNKAKL</sequence>
<protein>
    <recommendedName>
        <fullName evidence="8">Hydroxysteroid dehydrogenase-like protein 2</fullName>
    </recommendedName>
</protein>
<keyword evidence="6" id="KW-0496">Mitochondrion</keyword>
<evidence type="ECO:0000256" key="7">
    <source>
        <dbReference type="ARBA" id="ARBA00023140"/>
    </source>
</evidence>
<dbReference type="InterPro" id="IPR036527">
    <property type="entry name" value="SCP2_sterol-bd_dom_sf"/>
</dbReference>
<dbReference type="Pfam" id="PF02036">
    <property type="entry name" value="SCP2"/>
    <property type="match status" value="1"/>
</dbReference>
<reference evidence="11" key="4">
    <citation type="submission" date="2025-09" db="UniProtKB">
        <authorList>
            <consortium name="Ensembl"/>
        </authorList>
    </citation>
    <scope>IDENTIFICATION</scope>
</reference>
<comment type="subcellular location">
    <subcellularLocation>
        <location evidence="1">Mitochondrion</location>
    </subcellularLocation>
    <subcellularLocation>
        <location evidence="2">Peroxisome</location>
    </subcellularLocation>
</comment>
<dbReference type="Gene3D" id="3.40.50.720">
    <property type="entry name" value="NAD(P)-binding Rossmann-like Domain"/>
    <property type="match status" value="1"/>
</dbReference>
<dbReference type="FunFam" id="3.40.50.720:FF:000301">
    <property type="entry name" value="Hydroxysteroid dehydrogenase like 2"/>
    <property type="match status" value="1"/>
</dbReference>
<reference evidence="11" key="3">
    <citation type="submission" date="2025-08" db="UniProtKB">
        <authorList>
            <consortium name="Ensembl"/>
        </authorList>
    </citation>
    <scope>IDENTIFICATION</scope>
</reference>
<dbReference type="Ensembl" id="ENSACLT00000091035.1">
    <property type="protein sequence ID" value="ENSACLP00000083635.1"/>
    <property type="gene ID" value="ENSACLG00000008816.2"/>
</dbReference>
<dbReference type="Gene3D" id="3.30.1050.10">
    <property type="entry name" value="SCP2 sterol-binding domain"/>
    <property type="match status" value="1"/>
</dbReference>
<dbReference type="NCBIfam" id="NF006133">
    <property type="entry name" value="PRK08278.1"/>
    <property type="match status" value="1"/>
</dbReference>
<dbReference type="PRINTS" id="PR00081">
    <property type="entry name" value="GDHRDH"/>
</dbReference>
<dbReference type="SUPFAM" id="SSF55718">
    <property type="entry name" value="SCP-like"/>
    <property type="match status" value="1"/>
</dbReference>
<keyword evidence="12" id="KW-1185">Reference proteome</keyword>
<name>A0AAX7VPC6_ASTCA</name>
<evidence type="ECO:0000259" key="10">
    <source>
        <dbReference type="Pfam" id="PF02036"/>
    </source>
</evidence>
<evidence type="ECO:0000256" key="3">
    <source>
        <dbReference type="ARBA" id="ARBA00006484"/>
    </source>
</evidence>
<dbReference type="PANTHER" id="PTHR42808:SF3">
    <property type="entry name" value="HYDROXYSTEROID DEHYDROGENASE-LIKE PROTEIN 2"/>
    <property type="match status" value="1"/>
</dbReference>
<feature type="region of interest" description="Disordered" evidence="9">
    <location>
        <begin position="282"/>
        <end position="306"/>
    </location>
</feature>
<keyword evidence="7" id="KW-0576">Peroxisome</keyword>
<evidence type="ECO:0000256" key="2">
    <source>
        <dbReference type="ARBA" id="ARBA00004275"/>
    </source>
</evidence>